<evidence type="ECO:0000256" key="1">
    <source>
        <dbReference type="SAM" id="MobiDB-lite"/>
    </source>
</evidence>
<proteinExistence type="predicted"/>
<sequence length="149" mass="16586">MIDPESEITESDVFICKAFEQILKTPRTELNAKLGDKGYLAIANYLTQIPVDDRLNGSKMANHITAFCQQPGNEVLYEWLGKIYDQLDIDGINNILKKTGDPGDEADQPIDNLDGLENDSRDICLSLQDLVKETPKSDNPENQNGSDSK</sequence>
<evidence type="ECO:0000313" key="3">
    <source>
        <dbReference type="Proteomes" id="UP000027395"/>
    </source>
</evidence>
<dbReference type="AlphaFoldDB" id="A0A073CI54"/>
<name>A0A073CI54_PLAA1</name>
<dbReference type="EMBL" id="CM002803">
    <property type="protein sequence ID" value="KEI67786.1"/>
    <property type="molecule type" value="Genomic_DNA"/>
</dbReference>
<keyword evidence="3" id="KW-1185">Reference proteome</keyword>
<reference evidence="2 3" key="1">
    <citation type="journal article" date="2014" name="Appl. Environ. Microbiol.">
        <title>Elucidation of insertion elements encoded on plasmids and in vitro construction of shuttle vectors from the toxic cyanobacterium Planktothrix.</title>
        <authorList>
            <person name="Christiansen G."/>
            <person name="Goesmann A."/>
            <person name="Kurmayer R."/>
        </authorList>
    </citation>
    <scope>NUCLEOTIDE SEQUENCE [LARGE SCALE GENOMIC DNA]</scope>
    <source>
        <strain evidence="2 3">NIVA-CYA 126/8</strain>
    </source>
</reference>
<dbReference type="eggNOG" id="ENOG5032X72">
    <property type="taxonomic scope" value="Bacteria"/>
</dbReference>
<feature type="compositionally biased region" description="Polar residues" evidence="1">
    <location>
        <begin position="140"/>
        <end position="149"/>
    </location>
</feature>
<accession>A0A073CI54</accession>
<feature type="compositionally biased region" description="Basic and acidic residues" evidence="1">
    <location>
        <begin position="130"/>
        <end position="139"/>
    </location>
</feature>
<evidence type="ECO:0000313" key="2">
    <source>
        <dbReference type="EMBL" id="KEI67786.1"/>
    </source>
</evidence>
<gene>
    <name evidence="2" type="ORF">A19Y_2937</name>
</gene>
<dbReference type="STRING" id="388467.A19Y_2937"/>
<feature type="region of interest" description="Disordered" evidence="1">
    <location>
        <begin position="130"/>
        <end position="149"/>
    </location>
</feature>
<dbReference type="Proteomes" id="UP000027395">
    <property type="component" value="Chromosome"/>
</dbReference>
<organism evidence="2 3">
    <name type="scientific">Planktothrix agardhii (strain NIVA-CYA 126/8)</name>
    <dbReference type="NCBI Taxonomy" id="388467"/>
    <lineage>
        <taxon>Bacteria</taxon>
        <taxon>Bacillati</taxon>
        <taxon>Cyanobacteriota</taxon>
        <taxon>Cyanophyceae</taxon>
        <taxon>Oscillatoriophycideae</taxon>
        <taxon>Oscillatoriales</taxon>
        <taxon>Microcoleaceae</taxon>
        <taxon>Planktothrix</taxon>
    </lineage>
</organism>
<dbReference type="HOGENOM" id="CLU_1747954_0_0_3"/>
<dbReference type="RefSeq" id="WP_072005209.1">
    <property type="nucleotide sequence ID" value="NZ_CM002803.1"/>
</dbReference>
<dbReference type="PATRIC" id="fig|388467.6.peg.2881"/>
<protein>
    <submittedName>
        <fullName evidence="2">Uncharacterized protein</fullName>
    </submittedName>
</protein>